<dbReference type="EC" id="2.3.2.23" evidence="1"/>
<feature type="compositionally biased region" description="Low complexity" evidence="6">
    <location>
        <begin position="189"/>
        <end position="199"/>
    </location>
</feature>
<feature type="domain" description="UBC core" evidence="7">
    <location>
        <begin position="10"/>
        <end position="156"/>
    </location>
</feature>
<feature type="compositionally biased region" description="Low complexity" evidence="6">
    <location>
        <begin position="216"/>
        <end position="225"/>
    </location>
</feature>
<comment type="caution">
    <text evidence="8">The sequence shown here is derived from an EMBL/GenBank/DDBJ whole genome shotgun (WGS) entry which is preliminary data.</text>
</comment>
<dbReference type="FunFam" id="3.10.110.10:FF:000060">
    <property type="entry name" value="Ubiquitin conjugating enzyme (UbcB)"/>
    <property type="match status" value="1"/>
</dbReference>
<feature type="compositionally biased region" description="Low complexity" evidence="6">
    <location>
        <begin position="164"/>
        <end position="181"/>
    </location>
</feature>
<evidence type="ECO:0000256" key="1">
    <source>
        <dbReference type="ARBA" id="ARBA00012486"/>
    </source>
</evidence>
<evidence type="ECO:0000256" key="2">
    <source>
        <dbReference type="ARBA" id="ARBA00022679"/>
    </source>
</evidence>
<dbReference type="InterPro" id="IPR000608">
    <property type="entry name" value="UBC"/>
</dbReference>
<evidence type="ECO:0000313" key="9">
    <source>
        <dbReference type="Proteomes" id="UP000629468"/>
    </source>
</evidence>
<dbReference type="Proteomes" id="UP000629468">
    <property type="component" value="Unassembled WGS sequence"/>
</dbReference>
<name>A0A8H7BYX0_AGABI</name>
<feature type="region of interest" description="Disordered" evidence="6">
    <location>
        <begin position="164"/>
        <end position="281"/>
    </location>
</feature>
<reference evidence="8 9" key="1">
    <citation type="journal article" name="Sci. Rep.">
        <title>Telomere-to-telomere assembled and centromere annotated genomes of the two main subspecies of the button mushroom Agaricus bisporus reveal especially polymorphic chromosome ends.</title>
        <authorList>
            <person name="Sonnenberg A.S.M."/>
            <person name="Sedaghat-Telgerd N."/>
            <person name="Lavrijssen B."/>
            <person name="Ohm R.A."/>
            <person name="Hendrickx P.M."/>
            <person name="Scholtmeijer K."/>
            <person name="Baars J.J.P."/>
            <person name="van Peer A."/>
        </authorList>
    </citation>
    <scope>NUCLEOTIDE SEQUENCE [LARGE SCALE GENOMIC DNA]</scope>
    <source>
        <strain evidence="8 9">H119_p4</strain>
    </source>
</reference>
<evidence type="ECO:0000256" key="5">
    <source>
        <dbReference type="ARBA" id="ARBA00022840"/>
    </source>
</evidence>
<keyword evidence="3" id="KW-0547">Nucleotide-binding</keyword>
<dbReference type="Gene3D" id="3.10.110.10">
    <property type="entry name" value="Ubiquitin Conjugating Enzyme"/>
    <property type="match status" value="1"/>
</dbReference>
<accession>A0A8H7BYX0</accession>
<protein>
    <recommendedName>
        <fullName evidence="1">E2 ubiquitin-conjugating enzyme</fullName>
        <ecNumber evidence="1">2.3.2.23</ecNumber>
    </recommendedName>
</protein>
<organism evidence="8 9">
    <name type="scientific">Agaricus bisporus var. burnettii</name>
    <dbReference type="NCBI Taxonomy" id="192524"/>
    <lineage>
        <taxon>Eukaryota</taxon>
        <taxon>Fungi</taxon>
        <taxon>Dikarya</taxon>
        <taxon>Basidiomycota</taxon>
        <taxon>Agaricomycotina</taxon>
        <taxon>Agaricomycetes</taxon>
        <taxon>Agaricomycetidae</taxon>
        <taxon>Agaricales</taxon>
        <taxon>Agaricineae</taxon>
        <taxon>Agaricaceae</taxon>
        <taxon>Agaricus</taxon>
    </lineage>
</organism>
<keyword evidence="4" id="KW-0833">Ubl conjugation pathway</keyword>
<evidence type="ECO:0000256" key="6">
    <source>
        <dbReference type="SAM" id="MobiDB-lite"/>
    </source>
</evidence>
<dbReference type="SMART" id="SM00212">
    <property type="entry name" value="UBCc"/>
    <property type="match status" value="1"/>
</dbReference>
<dbReference type="InterPro" id="IPR016135">
    <property type="entry name" value="UBQ-conjugating_enzyme/RWD"/>
</dbReference>
<dbReference type="PROSITE" id="PS50127">
    <property type="entry name" value="UBC_2"/>
    <property type="match status" value="1"/>
</dbReference>
<dbReference type="PANTHER" id="PTHR24068">
    <property type="entry name" value="UBIQUITIN-CONJUGATING ENZYME E2"/>
    <property type="match status" value="1"/>
</dbReference>
<keyword evidence="5" id="KW-0067">ATP-binding</keyword>
<dbReference type="GO" id="GO:0005524">
    <property type="term" value="F:ATP binding"/>
    <property type="evidence" value="ECO:0007669"/>
    <property type="project" value="UniProtKB-KW"/>
</dbReference>
<sequence>MPPRGTSSAMTLKRIHREVADLKKEDLGNMVLEPMEHDFHVWKGTIPGPEGSVYEGGVFHVEINLPADYPFSAPRVVFKTRIYHMNISETGGICIDILKSNWSPALSLFKVMLSISSLLTDPNPKDPLVPSVATQYVRNRKQHDATAQEWTTLYAKPKPTLSAAAATSAPLSSSTQVSGSSRGRGGRRGAAATQRNTGGPRAATAVIVIDDDHTTASSSSSSASSIANTRGKRKRGPQGQAETEVHTAGEGESANGRRNPTTTSKRRRTTKSSDVIEIDDD</sequence>
<dbReference type="EMBL" id="JABXXO010000015">
    <property type="protein sequence ID" value="KAF7760199.1"/>
    <property type="molecule type" value="Genomic_DNA"/>
</dbReference>
<proteinExistence type="predicted"/>
<evidence type="ECO:0000256" key="4">
    <source>
        <dbReference type="ARBA" id="ARBA00022786"/>
    </source>
</evidence>
<evidence type="ECO:0000259" key="7">
    <source>
        <dbReference type="PROSITE" id="PS50127"/>
    </source>
</evidence>
<dbReference type="AlphaFoldDB" id="A0A8H7BYX0"/>
<gene>
    <name evidence="8" type="ORF">Agabi119p4_10875</name>
</gene>
<dbReference type="Pfam" id="PF00179">
    <property type="entry name" value="UQ_con"/>
    <property type="match status" value="1"/>
</dbReference>
<evidence type="ECO:0000256" key="3">
    <source>
        <dbReference type="ARBA" id="ARBA00022741"/>
    </source>
</evidence>
<keyword evidence="2" id="KW-0808">Transferase</keyword>
<dbReference type="GO" id="GO:0061631">
    <property type="term" value="F:ubiquitin conjugating enzyme activity"/>
    <property type="evidence" value="ECO:0007669"/>
    <property type="project" value="UniProtKB-EC"/>
</dbReference>
<evidence type="ECO:0000313" key="8">
    <source>
        <dbReference type="EMBL" id="KAF7760199.1"/>
    </source>
</evidence>
<dbReference type="SUPFAM" id="SSF54495">
    <property type="entry name" value="UBC-like"/>
    <property type="match status" value="1"/>
</dbReference>